<protein>
    <submittedName>
        <fullName evidence="1">IS66 Orf2 like protein</fullName>
    </submittedName>
</protein>
<organism evidence="1 2">
    <name type="scientific">Pseudobacteriovorax antillogorgiicola</name>
    <dbReference type="NCBI Taxonomy" id="1513793"/>
    <lineage>
        <taxon>Bacteria</taxon>
        <taxon>Pseudomonadati</taxon>
        <taxon>Bdellovibrionota</taxon>
        <taxon>Oligoflexia</taxon>
        <taxon>Oligoflexales</taxon>
        <taxon>Pseudobacteriovoracaceae</taxon>
        <taxon>Pseudobacteriovorax</taxon>
    </lineage>
</organism>
<dbReference type="OrthoDB" id="5297136at2"/>
<name>A0A1Y6CZG6_9BACT</name>
<keyword evidence="2" id="KW-1185">Reference proteome</keyword>
<dbReference type="EMBL" id="FWZT01000062">
    <property type="protein sequence ID" value="SMF84807.1"/>
    <property type="molecule type" value="Genomic_DNA"/>
</dbReference>
<dbReference type="AlphaFoldDB" id="A0A1Y6CZG6"/>
<evidence type="ECO:0000313" key="2">
    <source>
        <dbReference type="Proteomes" id="UP000192907"/>
    </source>
</evidence>
<gene>
    <name evidence="1" type="ORF">SAMN06296036_1622</name>
</gene>
<dbReference type="STRING" id="1513793.SAMN06296036_1622"/>
<sequence length="110" mass="12828">MLPSRRMRVFACKKPTDMRASFDSLYKQTKDVIGADPMSGHMFLFVNKNRTRVKVLYYDGTGFVIIAKRLDKGRFSKLNPYYKRDIILTQAEFSLFFEGATVNKRFIESP</sequence>
<dbReference type="InterPro" id="IPR008878">
    <property type="entry name" value="Transposase_IS66_Orf2"/>
</dbReference>
<dbReference type="PANTHER" id="PTHR36455:SF1">
    <property type="entry name" value="BLR8292 PROTEIN"/>
    <property type="match status" value="1"/>
</dbReference>
<dbReference type="Proteomes" id="UP000192907">
    <property type="component" value="Unassembled WGS sequence"/>
</dbReference>
<accession>A0A1Y6CZG6</accession>
<dbReference type="PANTHER" id="PTHR36455">
    <property type="match status" value="1"/>
</dbReference>
<dbReference type="NCBIfam" id="NF033819">
    <property type="entry name" value="IS66_TnpB"/>
    <property type="match status" value="1"/>
</dbReference>
<proteinExistence type="predicted"/>
<reference evidence="2" key="1">
    <citation type="submission" date="2017-04" db="EMBL/GenBank/DDBJ databases">
        <authorList>
            <person name="Varghese N."/>
            <person name="Submissions S."/>
        </authorList>
    </citation>
    <scope>NUCLEOTIDE SEQUENCE [LARGE SCALE GENOMIC DNA]</scope>
    <source>
        <strain evidence="2">RKEM611</strain>
    </source>
</reference>
<evidence type="ECO:0000313" key="1">
    <source>
        <dbReference type="EMBL" id="SMF84807.1"/>
    </source>
</evidence>
<dbReference type="Pfam" id="PF05717">
    <property type="entry name" value="TnpB_IS66"/>
    <property type="match status" value="1"/>
</dbReference>